<reference evidence="1 2" key="1">
    <citation type="submission" date="2018-06" db="EMBL/GenBank/DDBJ databases">
        <title>Extensive metabolic versatility and redundancy in microbially diverse, dynamic hydrothermal sediments.</title>
        <authorList>
            <person name="Dombrowski N."/>
            <person name="Teske A."/>
            <person name="Baker B.J."/>
        </authorList>
    </citation>
    <scope>NUCLEOTIDE SEQUENCE [LARGE SCALE GENOMIC DNA]</scope>
    <source>
        <strain evidence="1">B34_G17</strain>
    </source>
</reference>
<dbReference type="EMBL" id="QMQX01000198">
    <property type="protein sequence ID" value="RLE49701.1"/>
    <property type="molecule type" value="Genomic_DNA"/>
</dbReference>
<gene>
    <name evidence="1" type="ORF">DRJ33_08025</name>
</gene>
<proteinExistence type="predicted"/>
<sequence length="141" mass="15481">MVVRVKLKIKGKNKEVITSALVNSGFEATEPQLIIPLSLAEAIGVTSMEADIEDFSVAAGNKVSGYRIKEPIEVELILEDREPIKTQAAVTILPGEVEAIISDYLASALNIAILNPRHGDWCLQDEIGTKRRTSTPPEEWR</sequence>
<comment type="caution">
    <text evidence="1">The sequence shown here is derived from an EMBL/GenBank/DDBJ whole genome shotgun (WGS) entry which is preliminary data.</text>
</comment>
<protein>
    <submittedName>
        <fullName evidence="1">Uncharacterized protein</fullName>
    </submittedName>
</protein>
<organism evidence="1 2">
    <name type="scientific">Thermoproteota archaeon</name>
    <dbReference type="NCBI Taxonomy" id="2056631"/>
    <lineage>
        <taxon>Archaea</taxon>
        <taxon>Thermoproteota</taxon>
    </lineage>
</organism>
<dbReference type="Proteomes" id="UP000272051">
    <property type="component" value="Unassembled WGS sequence"/>
</dbReference>
<accession>A0A497ES12</accession>
<name>A0A497ES12_9CREN</name>
<evidence type="ECO:0000313" key="1">
    <source>
        <dbReference type="EMBL" id="RLE49701.1"/>
    </source>
</evidence>
<dbReference type="AlphaFoldDB" id="A0A497ES12"/>
<evidence type="ECO:0000313" key="2">
    <source>
        <dbReference type="Proteomes" id="UP000272051"/>
    </source>
</evidence>